<accession>A0A059GBY5</accession>
<dbReference type="Proteomes" id="UP000024942">
    <property type="component" value="Unassembled WGS sequence"/>
</dbReference>
<name>A0A059GBY5_9PROT</name>
<proteinExistence type="predicted"/>
<keyword evidence="2" id="KW-1185">Reference proteome</keyword>
<gene>
    <name evidence="1" type="ORF">HOC_00640</name>
</gene>
<dbReference type="OrthoDB" id="7619368at2"/>
<dbReference type="AlphaFoldDB" id="A0A059GBY5"/>
<dbReference type="PATRIC" id="fig|1280953.3.peg.127"/>
<comment type="caution">
    <text evidence="1">The sequence shown here is derived from an EMBL/GenBank/DDBJ whole genome shotgun (WGS) entry which is preliminary data.</text>
</comment>
<sequence>MTHTRNFMHIVLLSAGLLLVACGRQEPPPAPDGEAQLDSADTGTFSTEEAELQAMIIPEFETAAAKGQMDAALFLALFRLRPETETLFLETAAKARREGATYEEAGRAGGDAIRPVLIEESNKAMLRATDQQASDFANVTLKEFREFETTDAQDCARAAMGLAPRIASDRMDELRNAESAITVDILNAPDQGGFEVSPMRDVQTWMGGVFRDKPAAGTGATYIGTPDPTDEQAMAICTTMITIYEELGKLPLARRAAYMRGMSAG</sequence>
<protein>
    <recommendedName>
        <fullName evidence="3">Lipoprotein</fullName>
    </recommendedName>
</protein>
<dbReference type="STRING" id="1280953.HOC_00640"/>
<evidence type="ECO:0000313" key="1">
    <source>
        <dbReference type="EMBL" id="KDA04347.1"/>
    </source>
</evidence>
<evidence type="ECO:0008006" key="3">
    <source>
        <dbReference type="Google" id="ProtNLM"/>
    </source>
</evidence>
<dbReference type="PROSITE" id="PS51257">
    <property type="entry name" value="PROKAR_LIPOPROTEIN"/>
    <property type="match status" value="1"/>
</dbReference>
<evidence type="ECO:0000313" key="2">
    <source>
        <dbReference type="Proteomes" id="UP000024942"/>
    </source>
</evidence>
<dbReference type="EMBL" id="ARYL01000001">
    <property type="protein sequence ID" value="KDA04347.1"/>
    <property type="molecule type" value="Genomic_DNA"/>
</dbReference>
<reference evidence="1 2" key="1">
    <citation type="journal article" date="2014" name="Antonie Van Leeuwenhoek">
        <title>Hyphomonas beringensis sp. nov. and Hyphomonas chukchiensis sp. nov., isolated from surface seawater of the Bering Sea and Chukchi Sea.</title>
        <authorList>
            <person name="Li C."/>
            <person name="Lai Q."/>
            <person name="Li G."/>
            <person name="Dong C."/>
            <person name="Wang J."/>
            <person name="Liao Y."/>
            <person name="Shao Z."/>
        </authorList>
    </citation>
    <scope>NUCLEOTIDE SEQUENCE [LARGE SCALE GENOMIC DNA]</scope>
    <source>
        <strain evidence="1 2">SCH89</strain>
    </source>
</reference>
<organism evidence="1 2">
    <name type="scientific">Hyphomonas oceanitis SCH89</name>
    <dbReference type="NCBI Taxonomy" id="1280953"/>
    <lineage>
        <taxon>Bacteria</taxon>
        <taxon>Pseudomonadati</taxon>
        <taxon>Pseudomonadota</taxon>
        <taxon>Alphaproteobacteria</taxon>
        <taxon>Hyphomonadales</taxon>
        <taxon>Hyphomonadaceae</taxon>
        <taxon>Hyphomonas</taxon>
    </lineage>
</organism>
<dbReference type="RefSeq" id="WP_035534732.1">
    <property type="nucleotide sequence ID" value="NZ_ARYL01000001.1"/>
</dbReference>